<evidence type="ECO:0000256" key="3">
    <source>
        <dbReference type="ARBA" id="ARBA00022741"/>
    </source>
</evidence>
<dbReference type="Pfam" id="PF07005">
    <property type="entry name" value="SBD_N"/>
    <property type="match status" value="1"/>
</dbReference>
<sequence>MVKLLIIADDFTGALDTGVQFAEKGARTYIMVDSKIDYTKISSNIEVLVIDTETRHLDKTEAYQIVFSIVQEARKIGIPYIYKKTDSALRGNIGVELTAVLKASGERHIHFIPAFPQMGRTTVNGIHYVNGVPIAQSVFGNDPFDPVRYSDIKEIIATQSEIETHIIGTDIPETCSSAEGILVYDSSCNQDLENIAVELVRKGEIHLIAGCAGFACMLPKMLQLGGEQRRVPEIKDSILVVCGSVNPVSVAQCDDAERKGAPRFRLTPEQKLYPDWAESSSADVFIEKIYDSCKENDIVILDTNDRENVESTAIYAQKKGITLEQMRTYIVSAIGIILKRLIDNGLESTIFIIGGDSLIGFVRQAGIKVISPICEMECGVVLSQLEYNGKTLNVISKSGGFGQETMFSDLVKMLSKLNEGKRV</sequence>
<dbReference type="STRING" id="1147123.SAMN05443428_11465"/>
<comment type="similarity">
    <text evidence="1">Belongs to the four-carbon acid sugar kinase family.</text>
</comment>
<keyword evidence="2" id="KW-0808">Transferase</keyword>
<feature type="domain" description="Four-carbon acid sugar kinase nucleotide binding" evidence="8">
    <location>
        <begin position="239"/>
        <end position="407"/>
    </location>
</feature>
<dbReference type="EMBL" id="FUYH01000014">
    <property type="protein sequence ID" value="SKA93691.1"/>
    <property type="molecule type" value="Genomic_DNA"/>
</dbReference>
<dbReference type="InterPro" id="IPR042213">
    <property type="entry name" value="NBD_C_sf"/>
</dbReference>
<protein>
    <submittedName>
        <fullName evidence="9">Uncharacterized conserved protein YgbK, DUF1537 family</fullName>
    </submittedName>
</protein>
<evidence type="ECO:0000256" key="6">
    <source>
        <dbReference type="ARBA" id="ARBA00023277"/>
    </source>
</evidence>
<accession>A0A1T4XXE3</accession>
<keyword evidence="3" id="KW-0547">Nucleotide-binding</keyword>
<dbReference type="RefSeq" id="WP_078696986.1">
    <property type="nucleotide sequence ID" value="NZ_FUYH01000014.1"/>
</dbReference>
<keyword evidence="4" id="KW-0418">Kinase</keyword>
<dbReference type="Gene3D" id="3.40.980.20">
    <property type="entry name" value="Four-carbon acid sugar kinase, nucleotide binding domain"/>
    <property type="match status" value="1"/>
</dbReference>
<keyword evidence="5" id="KW-0067">ATP-binding</keyword>
<evidence type="ECO:0000256" key="1">
    <source>
        <dbReference type="ARBA" id="ARBA00005715"/>
    </source>
</evidence>
<evidence type="ECO:0000259" key="8">
    <source>
        <dbReference type="Pfam" id="PF17042"/>
    </source>
</evidence>
<dbReference type="SUPFAM" id="SSF142764">
    <property type="entry name" value="YgbK-like"/>
    <property type="match status" value="1"/>
</dbReference>
<dbReference type="InterPro" id="IPR010737">
    <property type="entry name" value="4-carb_acid_sugar_kinase_N"/>
</dbReference>
<dbReference type="OrthoDB" id="9778478at2"/>
<evidence type="ECO:0000313" key="10">
    <source>
        <dbReference type="Proteomes" id="UP000190105"/>
    </source>
</evidence>
<organism evidence="9 10">
    <name type="scientific">Caloramator quimbayensis</name>
    <dbReference type="NCBI Taxonomy" id="1147123"/>
    <lineage>
        <taxon>Bacteria</taxon>
        <taxon>Bacillati</taxon>
        <taxon>Bacillota</taxon>
        <taxon>Clostridia</taxon>
        <taxon>Eubacteriales</taxon>
        <taxon>Clostridiaceae</taxon>
        <taxon>Caloramator</taxon>
    </lineage>
</organism>
<dbReference type="Proteomes" id="UP000190105">
    <property type="component" value="Unassembled WGS sequence"/>
</dbReference>
<evidence type="ECO:0000256" key="4">
    <source>
        <dbReference type="ARBA" id="ARBA00022777"/>
    </source>
</evidence>
<keyword evidence="10" id="KW-1185">Reference proteome</keyword>
<dbReference type="GO" id="GO:0005524">
    <property type="term" value="F:ATP binding"/>
    <property type="evidence" value="ECO:0007669"/>
    <property type="project" value="UniProtKB-KW"/>
</dbReference>
<dbReference type="InterPro" id="IPR031475">
    <property type="entry name" value="NBD_C"/>
</dbReference>
<evidence type="ECO:0000313" key="9">
    <source>
        <dbReference type="EMBL" id="SKA93691.1"/>
    </source>
</evidence>
<evidence type="ECO:0000256" key="5">
    <source>
        <dbReference type="ARBA" id="ARBA00022840"/>
    </source>
</evidence>
<evidence type="ECO:0000256" key="2">
    <source>
        <dbReference type="ARBA" id="ARBA00022679"/>
    </source>
</evidence>
<evidence type="ECO:0000259" key="7">
    <source>
        <dbReference type="Pfam" id="PF07005"/>
    </source>
</evidence>
<reference evidence="10" key="1">
    <citation type="submission" date="2017-02" db="EMBL/GenBank/DDBJ databases">
        <authorList>
            <person name="Varghese N."/>
            <person name="Submissions S."/>
        </authorList>
    </citation>
    <scope>NUCLEOTIDE SEQUENCE [LARGE SCALE GENOMIC DNA]</scope>
    <source>
        <strain evidence="10">USBA 833</strain>
    </source>
</reference>
<name>A0A1T4XXE3_9CLOT</name>
<dbReference type="InterPro" id="IPR037051">
    <property type="entry name" value="4-carb_acid_sugar_kinase_N_sf"/>
</dbReference>
<proteinExistence type="inferred from homology"/>
<dbReference type="Pfam" id="PF17042">
    <property type="entry name" value="NBD_C"/>
    <property type="match status" value="1"/>
</dbReference>
<dbReference type="GO" id="GO:0016301">
    <property type="term" value="F:kinase activity"/>
    <property type="evidence" value="ECO:0007669"/>
    <property type="project" value="UniProtKB-KW"/>
</dbReference>
<gene>
    <name evidence="9" type="ORF">SAMN05443428_11465</name>
</gene>
<dbReference type="Gene3D" id="3.40.50.10840">
    <property type="entry name" value="Putative sugar-binding, N-terminal domain"/>
    <property type="match status" value="1"/>
</dbReference>
<dbReference type="AlphaFoldDB" id="A0A1T4XXE3"/>
<feature type="domain" description="Four-carbon acid sugar kinase N-terminal" evidence="7">
    <location>
        <begin position="4"/>
        <end position="215"/>
    </location>
</feature>
<keyword evidence="6" id="KW-0119">Carbohydrate metabolism</keyword>